<sequence>MKAVSIFLFGLVVVAVFSRACDGHPVPEEVEEEDDGDDDESARAGFMSLARIGLTQTVKQGMRVVGQRLLSSTVTKLITSGAVKLAKSAVVKSGKKYMIKLGKELAQEAAMAAGEAAVESAIEALNSTPDTEREVDLFEYLDEADICSCSTNSLCSCCAKLGDFPSACIHFQPLVDLWTKKSKIVVTGLYGNDTVYEEKFAIGRAFDKCSSLRFQDDTKLKLCVITVGTTDHEGNKEKCFDLRFNDQLLRKCIQQTKDLKLSMRYYTY</sequence>
<proteinExistence type="evidence at transcript level"/>
<accession>A0A2K8JLR0</accession>
<reference evidence="2" key="1">
    <citation type="journal article" date="2018" name="Cell. Mol. Life Sci.">
        <title>Giant fish-killing water bug reveals ancient and dynamic venom evolution in Heteroptera.</title>
        <authorList>
            <person name="Walker A.A."/>
            <person name="Hernandez-Vargas M.J."/>
            <person name="Corzo G."/>
            <person name="Fry B.G."/>
            <person name="King G.F."/>
        </authorList>
    </citation>
    <scope>NUCLEOTIDE SEQUENCE</scope>
</reference>
<dbReference type="EMBL" id="MF683343">
    <property type="protein sequence ID" value="ATU82484.1"/>
    <property type="molecule type" value="mRNA"/>
</dbReference>
<protein>
    <submittedName>
        <fullName evidence="2">Venom protein family 2 protein 7</fullName>
    </submittedName>
</protein>
<organism evidence="2">
    <name type="scientific">Lethocerus distinctifemur</name>
    <dbReference type="NCBI Taxonomy" id="280095"/>
    <lineage>
        <taxon>Eukaryota</taxon>
        <taxon>Metazoa</taxon>
        <taxon>Ecdysozoa</taxon>
        <taxon>Arthropoda</taxon>
        <taxon>Hexapoda</taxon>
        <taxon>Insecta</taxon>
        <taxon>Pterygota</taxon>
        <taxon>Neoptera</taxon>
        <taxon>Paraneoptera</taxon>
        <taxon>Hemiptera</taxon>
        <taxon>Heteroptera</taxon>
        <taxon>Panheteroptera</taxon>
        <taxon>Nepomorpha</taxon>
        <taxon>Belostomatidae</taxon>
        <taxon>Lethocerinae</taxon>
        <taxon>Lethocerus</taxon>
    </lineage>
</organism>
<name>A0A2K8JLR0_9HEMI</name>
<evidence type="ECO:0000313" key="2">
    <source>
        <dbReference type="EMBL" id="ATU82484.1"/>
    </source>
</evidence>
<feature type="chain" id="PRO_5014985332" evidence="1">
    <location>
        <begin position="24"/>
        <end position="268"/>
    </location>
</feature>
<keyword evidence="1" id="KW-0732">Signal</keyword>
<feature type="signal peptide" evidence="1">
    <location>
        <begin position="1"/>
        <end position="23"/>
    </location>
</feature>
<dbReference type="AlphaFoldDB" id="A0A2K8JLR0"/>
<evidence type="ECO:0000256" key="1">
    <source>
        <dbReference type="SAM" id="SignalP"/>
    </source>
</evidence>